<accession>A0AAV1QJ54</accession>
<sequence length="52" mass="5735">EELEQNAAEIKSKFDPENKSDDAEHSKKNDDNKTSGGEAEEKSVKPSATNEK</sequence>
<keyword evidence="3" id="KW-1185">Reference proteome</keyword>
<gene>
    <name evidence="2" type="ORF">FSCOSCO3_A020150</name>
</gene>
<reference evidence="2 3" key="1">
    <citation type="submission" date="2024-01" db="EMBL/GenBank/DDBJ databases">
        <authorList>
            <person name="Alioto T."/>
            <person name="Alioto T."/>
            <person name="Gomez Garrido J."/>
        </authorList>
    </citation>
    <scope>NUCLEOTIDE SEQUENCE [LARGE SCALE GENOMIC DNA]</scope>
</reference>
<evidence type="ECO:0000313" key="3">
    <source>
        <dbReference type="Proteomes" id="UP001314229"/>
    </source>
</evidence>
<feature type="non-terminal residue" evidence="2">
    <location>
        <position position="1"/>
    </location>
</feature>
<evidence type="ECO:0000256" key="1">
    <source>
        <dbReference type="SAM" id="MobiDB-lite"/>
    </source>
</evidence>
<comment type="caution">
    <text evidence="2">The sequence shown here is derived from an EMBL/GenBank/DDBJ whole genome shotgun (WGS) entry which is preliminary data.</text>
</comment>
<dbReference type="AlphaFoldDB" id="A0AAV1QJ54"/>
<organism evidence="2 3">
    <name type="scientific">Scomber scombrus</name>
    <name type="common">Atlantic mackerel</name>
    <name type="synonym">Scomber vernalis</name>
    <dbReference type="NCBI Taxonomy" id="13677"/>
    <lineage>
        <taxon>Eukaryota</taxon>
        <taxon>Metazoa</taxon>
        <taxon>Chordata</taxon>
        <taxon>Craniata</taxon>
        <taxon>Vertebrata</taxon>
        <taxon>Euteleostomi</taxon>
        <taxon>Actinopterygii</taxon>
        <taxon>Neopterygii</taxon>
        <taxon>Teleostei</taxon>
        <taxon>Neoteleostei</taxon>
        <taxon>Acanthomorphata</taxon>
        <taxon>Pelagiaria</taxon>
        <taxon>Scombriformes</taxon>
        <taxon>Scombridae</taxon>
        <taxon>Scomber</taxon>
    </lineage>
</organism>
<proteinExistence type="predicted"/>
<feature type="non-terminal residue" evidence="2">
    <location>
        <position position="52"/>
    </location>
</feature>
<protein>
    <submittedName>
        <fullName evidence="2">Interferon-induced very large GTPase 1-like isoform X3</fullName>
    </submittedName>
</protein>
<name>A0AAV1QJ54_SCOSC</name>
<feature type="compositionally biased region" description="Basic and acidic residues" evidence="1">
    <location>
        <begin position="10"/>
        <end position="52"/>
    </location>
</feature>
<evidence type="ECO:0000313" key="2">
    <source>
        <dbReference type="EMBL" id="CAK6984173.1"/>
    </source>
</evidence>
<dbReference type="EMBL" id="CAWUFR010001658">
    <property type="protein sequence ID" value="CAK6984173.1"/>
    <property type="molecule type" value="Genomic_DNA"/>
</dbReference>
<dbReference type="Proteomes" id="UP001314229">
    <property type="component" value="Unassembled WGS sequence"/>
</dbReference>
<feature type="region of interest" description="Disordered" evidence="1">
    <location>
        <begin position="1"/>
        <end position="52"/>
    </location>
</feature>